<feature type="transmembrane region" description="Helical" evidence="8">
    <location>
        <begin position="258"/>
        <end position="281"/>
    </location>
</feature>
<feature type="transmembrane region" description="Helical" evidence="8">
    <location>
        <begin position="322"/>
        <end position="341"/>
    </location>
</feature>
<gene>
    <name evidence="10" type="ORF">DEA61_05490</name>
</gene>
<evidence type="ECO:0000256" key="4">
    <source>
        <dbReference type="ARBA" id="ARBA00022692"/>
    </source>
</evidence>
<feature type="transmembrane region" description="Helical" evidence="8">
    <location>
        <begin position="6"/>
        <end position="24"/>
    </location>
</feature>
<feature type="transmembrane region" description="Helical" evidence="8">
    <location>
        <begin position="71"/>
        <end position="91"/>
    </location>
</feature>
<feature type="transmembrane region" description="Helical" evidence="8">
    <location>
        <begin position="475"/>
        <end position="494"/>
    </location>
</feature>
<dbReference type="GO" id="GO:0042773">
    <property type="term" value="P:ATP synthesis coupled electron transport"/>
    <property type="evidence" value="ECO:0007669"/>
    <property type="project" value="InterPro"/>
</dbReference>
<feature type="transmembrane region" description="Helical" evidence="8">
    <location>
        <begin position="233"/>
        <end position="252"/>
    </location>
</feature>
<comment type="caution">
    <text evidence="10">The sequence shown here is derived from an EMBL/GenBank/DDBJ whole genome shotgun (WGS) entry which is preliminary data.</text>
</comment>
<feature type="transmembrane region" description="Helical" evidence="8">
    <location>
        <begin position="155"/>
        <end position="178"/>
    </location>
</feature>
<dbReference type="EMBL" id="DOLB01000089">
    <property type="protein sequence ID" value="HBT49270.1"/>
    <property type="molecule type" value="Genomic_DNA"/>
</dbReference>
<organism evidence="10 11">
    <name type="scientific">Caldanaerobacter subterraneus</name>
    <dbReference type="NCBI Taxonomy" id="911092"/>
    <lineage>
        <taxon>Bacteria</taxon>
        <taxon>Bacillati</taxon>
        <taxon>Bacillota</taxon>
        <taxon>Clostridia</taxon>
        <taxon>Thermoanaerobacterales</taxon>
        <taxon>Thermoanaerobacteraceae</taxon>
        <taxon>Caldanaerobacter</taxon>
    </lineage>
</organism>
<protein>
    <submittedName>
        <fullName evidence="10">Proton-conducting membrane transporter</fullName>
    </submittedName>
</protein>
<proteinExistence type="inferred from homology"/>
<dbReference type="PRINTS" id="PR01437">
    <property type="entry name" value="NUOXDRDTASE4"/>
</dbReference>
<name>A0A101E3J7_9THEO</name>
<evidence type="ECO:0000259" key="9">
    <source>
        <dbReference type="Pfam" id="PF00361"/>
    </source>
</evidence>
<dbReference type="PANTHER" id="PTHR42703">
    <property type="entry name" value="NADH DEHYDROGENASE"/>
    <property type="match status" value="1"/>
</dbReference>
<keyword evidence="4 7" id="KW-0812">Transmembrane</keyword>
<evidence type="ECO:0000256" key="8">
    <source>
        <dbReference type="SAM" id="Phobius"/>
    </source>
</evidence>
<keyword evidence="5 8" id="KW-1133">Transmembrane helix</keyword>
<accession>A0A101E3J7</accession>
<keyword evidence="6 8" id="KW-0472">Membrane</keyword>
<dbReference type="InterPro" id="IPR050586">
    <property type="entry name" value="CPA3_Na-H_Antiporter_D"/>
</dbReference>
<feature type="transmembrane region" description="Helical" evidence="8">
    <location>
        <begin position="126"/>
        <end position="143"/>
    </location>
</feature>
<feature type="transmembrane region" description="Helical" evidence="8">
    <location>
        <begin position="395"/>
        <end position="419"/>
    </location>
</feature>
<comment type="subcellular location">
    <subcellularLocation>
        <location evidence="1">Cell membrane</location>
        <topology evidence="1">Multi-pass membrane protein</topology>
    </subcellularLocation>
    <subcellularLocation>
        <location evidence="7">Membrane</location>
        <topology evidence="7">Multi-pass membrane protein</topology>
    </subcellularLocation>
</comment>
<evidence type="ECO:0000256" key="3">
    <source>
        <dbReference type="ARBA" id="ARBA00022475"/>
    </source>
</evidence>
<reference evidence="10 11" key="1">
    <citation type="journal article" date="2018" name="Nat. Biotechnol.">
        <title>A standardized bacterial taxonomy based on genome phylogeny substantially revises the tree of life.</title>
        <authorList>
            <person name="Parks D.H."/>
            <person name="Chuvochina M."/>
            <person name="Waite D.W."/>
            <person name="Rinke C."/>
            <person name="Skarshewski A."/>
            <person name="Chaumeil P.A."/>
            <person name="Hugenholtz P."/>
        </authorList>
    </citation>
    <scope>NUCLEOTIDE SEQUENCE [LARGE SCALE GENOMIC DNA]</scope>
    <source>
        <strain evidence="10">UBA12544</strain>
    </source>
</reference>
<feature type="domain" description="NADH:quinone oxidoreductase/Mrp antiporter transmembrane" evidence="9">
    <location>
        <begin position="120"/>
        <end position="386"/>
    </location>
</feature>
<dbReference type="Pfam" id="PF00361">
    <property type="entry name" value="Proton_antipo_M"/>
    <property type="match status" value="1"/>
</dbReference>
<evidence type="ECO:0000256" key="2">
    <source>
        <dbReference type="ARBA" id="ARBA00005346"/>
    </source>
</evidence>
<evidence type="ECO:0000256" key="5">
    <source>
        <dbReference type="ARBA" id="ARBA00022989"/>
    </source>
</evidence>
<evidence type="ECO:0000256" key="6">
    <source>
        <dbReference type="ARBA" id="ARBA00023136"/>
    </source>
</evidence>
<feature type="transmembrane region" description="Helical" evidence="8">
    <location>
        <begin position="103"/>
        <end position="120"/>
    </location>
</feature>
<evidence type="ECO:0000313" key="10">
    <source>
        <dbReference type="EMBL" id="HBT49270.1"/>
    </source>
</evidence>
<evidence type="ECO:0000256" key="7">
    <source>
        <dbReference type="RuleBase" id="RU000320"/>
    </source>
</evidence>
<evidence type="ECO:0000313" key="11">
    <source>
        <dbReference type="Proteomes" id="UP000264445"/>
    </source>
</evidence>
<dbReference type="Proteomes" id="UP000264445">
    <property type="component" value="Unassembled WGS sequence"/>
</dbReference>
<evidence type="ECO:0000256" key="1">
    <source>
        <dbReference type="ARBA" id="ARBA00004651"/>
    </source>
</evidence>
<keyword evidence="3" id="KW-1003">Cell membrane</keyword>
<dbReference type="AlphaFoldDB" id="A0A101E3J7"/>
<dbReference type="GO" id="GO:0008137">
    <property type="term" value="F:NADH dehydrogenase (ubiquinone) activity"/>
    <property type="evidence" value="ECO:0007669"/>
    <property type="project" value="InterPro"/>
</dbReference>
<feature type="transmembrane region" description="Helical" evidence="8">
    <location>
        <begin position="536"/>
        <end position="556"/>
    </location>
</feature>
<feature type="transmembrane region" description="Helical" evidence="8">
    <location>
        <begin position="440"/>
        <end position="463"/>
    </location>
</feature>
<feature type="transmembrane region" description="Helical" evidence="8">
    <location>
        <begin position="33"/>
        <end position="51"/>
    </location>
</feature>
<dbReference type="InterPro" id="IPR003918">
    <property type="entry name" value="NADH_UbQ_OxRdtase"/>
</dbReference>
<feature type="transmembrane region" description="Helical" evidence="8">
    <location>
        <begin position="198"/>
        <end position="221"/>
    </location>
</feature>
<comment type="similarity">
    <text evidence="2">Belongs to the CPA3 antiporters (TC 2.A.63) subunit D family.</text>
</comment>
<dbReference type="GO" id="GO:0005886">
    <property type="term" value="C:plasma membrane"/>
    <property type="evidence" value="ECO:0007669"/>
    <property type="project" value="UniProtKB-SubCell"/>
</dbReference>
<feature type="transmembrane region" description="Helical" evidence="8">
    <location>
        <begin position="288"/>
        <end position="310"/>
    </location>
</feature>
<sequence>MSSLSLLFILVLPIIGTLVIWPASKKNDKMGEIFVALICGICVLFAAFTPAGDFLSINTGFHSIRFTLGDINRIFLLFSTSIWCLVALFLTGYVHHMENRARFWGFFMLTLWSVICVFLAGDLLTFYFFFELMALFSYFLIIHQESTEALSSGNLYIFTTFVGGLAVLGAILIIYNNVGTFEFEKLNLVIEHGGLKGYLALVLLFVGFGIKAGCLPFHFWLPRAHPVAPAPASALLSGVLVKSGVFGILQILRYTNSHYLGLVLIILGILSTLYGGFMALCDNYPKRLLAYGTISQIGYIFVSISATILAGAHSLVAPYLHIYAHGLSKTALFLAVGYIYLKTYEMKQLKNLTLVPLAAIALAGLNLAGFPGFIGYTAKILTKDLLLRLSTQGMFFHWVEVIFRLSGILTAAYLTKIFFCFYESYLKHRVKNPLSNQKEFNIMIFVLFLLVFMTIILGFLPIAASDVEINLYSPAKIIASIFDIITGIIVYLKFKGHIKRPVLIPQPSYRNTVFKLTGYFGNLVQRYIHLPISIDLSIALFGISIPLLYLLLILYLKPY</sequence>
<feature type="transmembrane region" description="Helical" evidence="8">
    <location>
        <begin position="353"/>
        <end position="375"/>
    </location>
</feature>
<dbReference type="InterPro" id="IPR001750">
    <property type="entry name" value="ND/Mrp_TM"/>
</dbReference>
<dbReference type="PANTHER" id="PTHR42703:SF1">
    <property type="entry name" value="NA(+)_H(+) ANTIPORTER SUBUNIT D1"/>
    <property type="match status" value="1"/>
</dbReference>